<evidence type="ECO:0000313" key="2">
    <source>
        <dbReference type="EMBL" id="MDE1513409.1"/>
    </source>
</evidence>
<name>A0ABT5UVM7_9VIBR</name>
<dbReference type="Proteomes" id="UP001216189">
    <property type="component" value="Unassembled WGS sequence"/>
</dbReference>
<keyword evidence="3" id="KW-1185">Reference proteome</keyword>
<sequence>MRLTSVVTASLVIQALCYVPLAEAKPTPNPIVTASGVAIVPQLNLTSGYNDNLAKSHRQQDSSAFTIIEPGVGLRFEPQGNQTEVSYRLRNGRYFSSEQDNFTDHFLELSSQWPLNSRHRFAVQYHLALAHEGRGDNDTTFGLAYNQYDSHTLNFGYSFGATQAVGRVETNLGWQDFRYQNNRTITQYQDWEEWRFNSTFYYQAWPRTSLIAQVIANSRRYDLVEPKSSSKDNDHYFAYVGAFWDATGKLQGSAKLGYQQREFVATSRKDFDSLSWDVDVTYQIRTYSALQLLTHRRSTDADGDGDAIDAQTYQASWSHNWNAKWQTVAQWTQLDEAYTVSEREDQTTKASLNLSYDFRRWLTFNVGVGRESKDASFDRLSYSQNVYLLSIYGVM</sequence>
<dbReference type="SUPFAM" id="SSF56935">
    <property type="entry name" value="Porins"/>
    <property type="match status" value="1"/>
</dbReference>
<feature type="signal peptide" evidence="1">
    <location>
        <begin position="1"/>
        <end position="24"/>
    </location>
</feature>
<protein>
    <submittedName>
        <fullName evidence="2">Outer membrane beta-barrel protein</fullName>
    </submittedName>
</protein>
<dbReference type="Pfam" id="PF10082">
    <property type="entry name" value="BBP2_2"/>
    <property type="match status" value="1"/>
</dbReference>
<feature type="chain" id="PRO_5045604368" evidence="1">
    <location>
        <begin position="25"/>
        <end position="395"/>
    </location>
</feature>
<accession>A0ABT5UVM7</accession>
<keyword evidence="1" id="KW-0732">Signal</keyword>
<reference evidence="2 3" key="1">
    <citation type="submission" date="2023-02" db="EMBL/GenBank/DDBJ databases">
        <title>Vibrio intestini sp. nov., a close relative of Vibrio cholerae isolated from the intestine of Healthy Culter dabryi.</title>
        <authorList>
            <person name="Wu N."/>
        </authorList>
    </citation>
    <scope>NUCLEOTIDE SEQUENCE [LARGE SCALE GENOMIC DNA]</scope>
    <source>
        <strain evidence="2 3">DSL-7</strain>
    </source>
</reference>
<evidence type="ECO:0000313" key="3">
    <source>
        <dbReference type="Proteomes" id="UP001216189"/>
    </source>
</evidence>
<evidence type="ECO:0000256" key="1">
    <source>
        <dbReference type="SAM" id="SignalP"/>
    </source>
</evidence>
<organism evidence="2 3">
    <name type="scientific">Vibrio chanodichtyis</name>
    <dbReference type="NCBI Taxonomy" id="3027932"/>
    <lineage>
        <taxon>Bacteria</taxon>
        <taxon>Pseudomonadati</taxon>
        <taxon>Pseudomonadota</taxon>
        <taxon>Gammaproteobacteria</taxon>
        <taxon>Vibrionales</taxon>
        <taxon>Vibrionaceae</taxon>
        <taxon>Vibrio</taxon>
    </lineage>
</organism>
<dbReference type="EMBL" id="JARBFT010000001">
    <property type="protein sequence ID" value="MDE1513409.1"/>
    <property type="molecule type" value="Genomic_DNA"/>
</dbReference>
<dbReference type="RefSeq" id="WP_274721206.1">
    <property type="nucleotide sequence ID" value="NZ_JARBFT010000001.1"/>
</dbReference>
<dbReference type="InterPro" id="IPR018759">
    <property type="entry name" value="BBP2_2"/>
</dbReference>
<comment type="caution">
    <text evidence="2">The sequence shown here is derived from an EMBL/GenBank/DDBJ whole genome shotgun (WGS) entry which is preliminary data.</text>
</comment>
<gene>
    <name evidence="2" type="ORF">PUN32_00090</name>
</gene>
<proteinExistence type="predicted"/>